<dbReference type="InterPro" id="IPR027417">
    <property type="entry name" value="P-loop_NTPase"/>
</dbReference>
<evidence type="ECO:0000256" key="1">
    <source>
        <dbReference type="ARBA" id="ARBA00004141"/>
    </source>
</evidence>
<feature type="transmembrane region" description="Helical" evidence="10">
    <location>
        <begin position="203"/>
        <end position="223"/>
    </location>
</feature>
<evidence type="ECO:0000259" key="11">
    <source>
        <dbReference type="PROSITE" id="PS50893"/>
    </source>
</evidence>
<evidence type="ECO:0008006" key="15">
    <source>
        <dbReference type="Google" id="ProtNLM"/>
    </source>
</evidence>
<keyword evidence="3" id="KW-0813">Transport</keyword>
<dbReference type="GO" id="GO:0005524">
    <property type="term" value="F:ATP binding"/>
    <property type="evidence" value="ECO:0007669"/>
    <property type="project" value="UniProtKB-KW"/>
</dbReference>
<feature type="domain" description="ABC transporter" evidence="11">
    <location>
        <begin position="426"/>
        <end position="646"/>
    </location>
</feature>
<evidence type="ECO:0000256" key="6">
    <source>
        <dbReference type="ARBA" id="ARBA00022741"/>
    </source>
</evidence>
<gene>
    <name evidence="13" type="ORF">ZHD862_LOCUS2812</name>
</gene>
<dbReference type="CDD" id="cd03244">
    <property type="entry name" value="ABCC_MRP_domain2"/>
    <property type="match status" value="1"/>
</dbReference>
<feature type="transmembrane region" description="Helical" evidence="10">
    <location>
        <begin position="125"/>
        <end position="143"/>
    </location>
</feature>
<dbReference type="GO" id="GO:0016887">
    <property type="term" value="F:ATP hydrolysis activity"/>
    <property type="evidence" value="ECO:0007669"/>
    <property type="project" value="InterPro"/>
</dbReference>
<keyword evidence="9 10" id="KW-0472">Membrane</keyword>
<feature type="transmembrane region" description="Helical" evidence="10">
    <location>
        <begin position="301"/>
        <end position="324"/>
    </location>
</feature>
<dbReference type="FunFam" id="3.40.50.300:FF:000973">
    <property type="entry name" value="Multidrug resistance-associated protein 4"/>
    <property type="match status" value="1"/>
</dbReference>
<dbReference type="PANTHER" id="PTHR24223">
    <property type="entry name" value="ATP-BINDING CASSETTE SUB-FAMILY C"/>
    <property type="match status" value="1"/>
</dbReference>
<dbReference type="FunFam" id="3.40.50.300:FF:000163">
    <property type="entry name" value="Multidrug resistance-associated protein member 4"/>
    <property type="match status" value="1"/>
</dbReference>
<dbReference type="EMBL" id="CAJNOT010000057">
    <property type="protein sequence ID" value="CAF0808977.1"/>
    <property type="molecule type" value="Genomic_DNA"/>
</dbReference>
<dbReference type="GO" id="GO:0140359">
    <property type="term" value="F:ABC-type transporter activity"/>
    <property type="evidence" value="ECO:0007669"/>
    <property type="project" value="InterPro"/>
</dbReference>
<dbReference type="FunFam" id="1.20.1560.10:FF:000014">
    <property type="entry name" value="Multidrug resistance-associated protein member 4"/>
    <property type="match status" value="1"/>
</dbReference>
<evidence type="ECO:0000313" key="14">
    <source>
        <dbReference type="Proteomes" id="UP000663864"/>
    </source>
</evidence>
<proteinExistence type="inferred from homology"/>
<sequence>MSSNSSIDSAPYLHANKFSRFIHHWVSPLLKKSRKQGTLYLNDLYDLPDHLKSSTLTDKLETNWFNEVKRNPQKPSLIRATLRTLGWKPFLLGFLEVLNGLMKITQPLLLTFLMKFFEPCSTIPVWQALLFAIGTIIASLISGTIFNEYFYKIDLIAAQIRIAYMGLIFRKVLRLSSRSMNSLSSGEITNLILNDAKRIETTLFLFNYIWIIPIEIILISYLFWYFVKYIAFIAIGYMLFLLLLQSLYGRMSVYLRTKVIEVTDERIKMMSEIIKSMCIVKMYCWESAFIKKINLVRKHEIIQYILLAICDCIQVLSLVTHISLTFLMMYGTMWSLNLRFDTRFFAIASCILGFMRLTIIEFFSNAIRDLSHYLPARKRIEAFLLLDESERDHRLLSSTHSELESIDENKLVDDNKEKISSSQVICHLKHAQWNKNEIFSLKNIIFNAYPGDLICVIGPIGSGKSSLLQALTGEISYFDGKIRLHGSFCYVPQKVWIFSSTIKDNILFGKEYNSKLFQRVTHVTALDKDFDQLPNGANTLVGDQGVMLSGGQKARVNMARALYHNADIYLLDDPLSAVDAKVSKHLFEKSIKDYFQDKICILVTHQIQFLQDATKIIVLDNGKMIQMGTYVELLSSSLSFARLLEDINQHEEEFHTNIQKQQSLISSIESETDNKEDLTNLYTHIDKKQEEKIQWHVYKSYLQAGLGTIFGFIIIILFFTAQQATMMYSSWWLASWSDDESHRYSSFNNCTSRTIEKINNIRLMNDIEWNAHRNRRFYICCILVVILFLLSFLRTMAAKLMCLNAGRILHNKMFQRIIRCPINFFDTNPVDRILNRFTNDVNIMDEQLPEDIPEFFDCVFAVLGTVALVCILNPWSFIPAGIGVCCMLIIRNRFVQCSRDLKRLDGTTRSPIYSHLTSTIHGLKVIRSYHVEQMCSDEFLHHIDNHTRVHYLIVTTNRWAAIRLNWIAFIFLALVTFLALIIRIDQQKFSTADIALILSYSLNLMGLFQWTVRMTVQIDTDMTSIERILEYCSLDQEPPAQVSINHRPPSNWPSDGRIVYENVSMSYSNDEDAPLALHNLSLTIEGSEKVGIVGRIDAGKSSFIQILFRMGILIDGQIRIDNINIEDIGLDDVRNRISIIPQDPILFSGTIRSNLDPFNNYSDDDIWNALEQVQLKTLVKDIMLNGLDSIVNESGSNLSVGQKQLICLARTILKQCKILVIDEAIANVDNTTDELIQKTIREKFKQCTILTIAHRLRTVIDSDRIMILGNGELLEFDTPQALLSNSKSYFTSLIEQTGSAEAQYLRTLVNTMHTNMKYNKSNVDIDEELVLDSNENDPLLS</sequence>
<evidence type="ECO:0000256" key="3">
    <source>
        <dbReference type="ARBA" id="ARBA00022448"/>
    </source>
</evidence>
<dbReference type="CDD" id="cd03250">
    <property type="entry name" value="ABCC_MRP_domain1"/>
    <property type="match status" value="1"/>
</dbReference>
<feature type="domain" description="ABC transmembrane type-1" evidence="12">
    <location>
        <begin position="90"/>
        <end position="337"/>
    </location>
</feature>
<evidence type="ECO:0000256" key="5">
    <source>
        <dbReference type="ARBA" id="ARBA00022737"/>
    </source>
</evidence>
<evidence type="ECO:0000256" key="7">
    <source>
        <dbReference type="ARBA" id="ARBA00022840"/>
    </source>
</evidence>
<dbReference type="SMART" id="SM00382">
    <property type="entry name" value="AAA"/>
    <property type="match status" value="2"/>
</dbReference>
<dbReference type="SUPFAM" id="SSF52540">
    <property type="entry name" value="P-loop containing nucleoside triphosphate hydrolases"/>
    <property type="match status" value="2"/>
</dbReference>
<dbReference type="PANTHER" id="PTHR24223:SF456">
    <property type="entry name" value="MULTIDRUG RESISTANCE-ASSOCIATED PROTEIN LETHAL(2)03659"/>
    <property type="match status" value="1"/>
</dbReference>
<feature type="transmembrane region" description="Helical" evidence="10">
    <location>
        <begin position="994"/>
        <end position="1012"/>
    </location>
</feature>
<keyword evidence="8 10" id="KW-1133">Transmembrane helix</keyword>
<feature type="domain" description="ABC transmembrane type-1" evidence="12">
    <location>
        <begin position="713"/>
        <end position="1020"/>
    </location>
</feature>
<dbReference type="InterPro" id="IPR003439">
    <property type="entry name" value="ABC_transporter-like_ATP-bd"/>
</dbReference>
<dbReference type="InterPro" id="IPR050173">
    <property type="entry name" value="ABC_transporter_C-like"/>
</dbReference>
<dbReference type="InterPro" id="IPR011527">
    <property type="entry name" value="ABC1_TM_dom"/>
</dbReference>
<keyword evidence="7" id="KW-0067">ATP-binding</keyword>
<feature type="transmembrane region" description="Helical" evidence="10">
    <location>
        <begin position="964"/>
        <end position="982"/>
    </location>
</feature>
<evidence type="ECO:0000256" key="10">
    <source>
        <dbReference type="SAM" id="Phobius"/>
    </source>
</evidence>
<evidence type="ECO:0000256" key="8">
    <source>
        <dbReference type="ARBA" id="ARBA00022989"/>
    </source>
</evidence>
<dbReference type="PROSITE" id="PS50893">
    <property type="entry name" value="ABC_TRANSPORTER_2"/>
    <property type="match status" value="2"/>
</dbReference>
<dbReference type="GO" id="GO:0016020">
    <property type="term" value="C:membrane"/>
    <property type="evidence" value="ECO:0007669"/>
    <property type="project" value="UniProtKB-SubCell"/>
</dbReference>
<dbReference type="Gene3D" id="3.40.50.300">
    <property type="entry name" value="P-loop containing nucleotide triphosphate hydrolases"/>
    <property type="match status" value="2"/>
</dbReference>
<evidence type="ECO:0000256" key="2">
    <source>
        <dbReference type="ARBA" id="ARBA00009726"/>
    </source>
</evidence>
<dbReference type="PROSITE" id="PS00211">
    <property type="entry name" value="ABC_TRANSPORTER_1"/>
    <property type="match status" value="2"/>
</dbReference>
<dbReference type="PROSITE" id="PS50929">
    <property type="entry name" value="ABC_TM1F"/>
    <property type="match status" value="2"/>
</dbReference>
<keyword evidence="4 10" id="KW-0812">Transmembrane</keyword>
<dbReference type="InterPro" id="IPR036640">
    <property type="entry name" value="ABC1_TM_sf"/>
</dbReference>
<feature type="transmembrane region" description="Helical" evidence="10">
    <location>
        <begin position="90"/>
        <end position="113"/>
    </location>
</feature>
<reference evidence="13" key="1">
    <citation type="submission" date="2021-02" db="EMBL/GenBank/DDBJ databases">
        <authorList>
            <person name="Nowell W R."/>
        </authorList>
    </citation>
    <scope>NUCLEOTIDE SEQUENCE</scope>
</reference>
<accession>A0A813T389</accession>
<feature type="transmembrane region" description="Helical" evidence="10">
    <location>
        <begin position="858"/>
        <end position="890"/>
    </location>
</feature>
<keyword evidence="6" id="KW-0547">Nucleotide-binding</keyword>
<dbReference type="InterPro" id="IPR017871">
    <property type="entry name" value="ABC_transporter-like_CS"/>
</dbReference>
<dbReference type="SUPFAM" id="SSF90123">
    <property type="entry name" value="ABC transporter transmembrane region"/>
    <property type="match status" value="2"/>
</dbReference>
<feature type="transmembrane region" description="Helical" evidence="10">
    <location>
        <begin position="776"/>
        <end position="793"/>
    </location>
</feature>
<dbReference type="Proteomes" id="UP000663864">
    <property type="component" value="Unassembled WGS sequence"/>
</dbReference>
<comment type="subcellular location">
    <subcellularLocation>
        <location evidence="1">Membrane</location>
        <topology evidence="1">Multi-pass membrane protein</topology>
    </subcellularLocation>
</comment>
<organism evidence="13 14">
    <name type="scientific">Rotaria sordida</name>
    <dbReference type="NCBI Taxonomy" id="392033"/>
    <lineage>
        <taxon>Eukaryota</taxon>
        <taxon>Metazoa</taxon>
        <taxon>Spiralia</taxon>
        <taxon>Gnathifera</taxon>
        <taxon>Rotifera</taxon>
        <taxon>Eurotatoria</taxon>
        <taxon>Bdelloidea</taxon>
        <taxon>Philodinida</taxon>
        <taxon>Philodinidae</taxon>
        <taxon>Rotaria</taxon>
    </lineage>
</organism>
<dbReference type="Pfam" id="PF00005">
    <property type="entry name" value="ABC_tran"/>
    <property type="match status" value="2"/>
</dbReference>
<dbReference type="Gene3D" id="1.20.1560.10">
    <property type="entry name" value="ABC transporter type 1, transmembrane domain"/>
    <property type="match status" value="2"/>
</dbReference>
<feature type="transmembrane region" description="Helical" evidence="10">
    <location>
        <begin position="229"/>
        <end position="248"/>
    </location>
</feature>
<dbReference type="Pfam" id="PF00664">
    <property type="entry name" value="ABC_membrane"/>
    <property type="match status" value="2"/>
</dbReference>
<feature type="transmembrane region" description="Helical" evidence="10">
    <location>
        <begin position="701"/>
        <end position="721"/>
    </location>
</feature>
<evidence type="ECO:0000259" key="12">
    <source>
        <dbReference type="PROSITE" id="PS50929"/>
    </source>
</evidence>
<comment type="caution">
    <text evidence="13">The sequence shown here is derived from an EMBL/GenBank/DDBJ whole genome shotgun (WGS) entry which is preliminary data.</text>
</comment>
<dbReference type="InterPro" id="IPR003593">
    <property type="entry name" value="AAA+_ATPase"/>
</dbReference>
<feature type="domain" description="ABC transporter" evidence="11">
    <location>
        <begin position="1058"/>
        <end position="1295"/>
    </location>
</feature>
<name>A0A813T389_9BILA</name>
<keyword evidence="5" id="KW-0677">Repeat</keyword>
<evidence type="ECO:0000313" key="13">
    <source>
        <dbReference type="EMBL" id="CAF0808977.1"/>
    </source>
</evidence>
<comment type="similarity">
    <text evidence="2">Belongs to the ABC transporter superfamily. ABCC family. Conjugate transporter (TC 3.A.1.208) subfamily.</text>
</comment>
<evidence type="ECO:0000256" key="4">
    <source>
        <dbReference type="ARBA" id="ARBA00022692"/>
    </source>
</evidence>
<protein>
    <recommendedName>
        <fullName evidence="15">Multidrug resistance-associated protein 4-like</fullName>
    </recommendedName>
</protein>
<evidence type="ECO:0000256" key="9">
    <source>
        <dbReference type="ARBA" id="ARBA00023136"/>
    </source>
</evidence>